<gene>
    <name evidence="2" type="ORF">SAMN02745219_00201</name>
</gene>
<evidence type="ECO:0000256" key="1">
    <source>
        <dbReference type="SAM" id="MobiDB-lite"/>
    </source>
</evidence>
<organism evidence="2 3">
    <name type="scientific">Desulfofundulus thermosubterraneus DSM 16057</name>
    <dbReference type="NCBI Taxonomy" id="1121432"/>
    <lineage>
        <taxon>Bacteria</taxon>
        <taxon>Bacillati</taxon>
        <taxon>Bacillota</taxon>
        <taxon>Clostridia</taxon>
        <taxon>Eubacteriales</taxon>
        <taxon>Peptococcaceae</taxon>
        <taxon>Desulfofundulus</taxon>
    </lineage>
</organism>
<dbReference type="CDD" id="cd15482">
    <property type="entry name" value="Sialidase_non-viral"/>
    <property type="match status" value="1"/>
</dbReference>
<dbReference type="Proteomes" id="UP000184529">
    <property type="component" value="Unassembled WGS sequence"/>
</dbReference>
<sequence length="149" mass="16112">MTHDGGESWNPTAPLAPEGNKGLVRNFADARHGFATNGDRLYRTTDGGRNWAKITPYPDLVGVRQLTFVNGKTGWALVSEAGSTKTRLLKTADGGSTRKPVTPGLASKEFTRTGEVKGELEQLYKNPGSVSRRIAAFKRDSQSLFSIAC</sequence>
<dbReference type="SUPFAM" id="SSF110296">
    <property type="entry name" value="Oligoxyloglucan reducing end-specific cellobiohydrolase"/>
    <property type="match status" value="1"/>
</dbReference>
<dbReference type="Gene3D" id="2.130.10.10">
    <property type="entry name" value="YVTN repeat-like/Quinoprotein amine dehydrogenase"/>
    <property type="match status" value="1"/>
</dbReference>
<dbReference type="EMBL" id="FQZM01000003">
    <property type="protein sequence ID" value="SHI37613.1"/>
    <property type="molecule type" value="Genomic_DNA"/>
</dbReference>
<evidence type="ECO:0008006" key="4">
    <source>
        <dbReference type="Google" id="ProtNLM"/>
    </source>
</evidence>
<protein>
    <recommendedName>
        <fullName evidence="4">Photosynthesis system II assembly factor Ycf48/Hcf136-like domain-containing protein</fullName>
    </recommendedName>
</protein>
<evidence type="ECO:0000313" key="3">
    <source>
        <dbReference type="Proteomes" id="UP000184529"/>
    </source>
</evidence>
<dbReference type="AlphaFoldDB" id="A0A1M6AN41"/>
<evidence type="ECO:0000313" key="2">
    <source>
        <dbReference type="EMBL" id="SHI37613.1"/>
    </source>
</evidence>
<reference evidence="3" key="1">
    <citation type="submission" date="2016-11" db="EMBL/GenBank/DDBJ databases">
        <authorList>
            <person name="Varghese N."/>
            <person name="Submissions S."/>
        </authorList>
    </citation>
    <scope>NUCLEOTIDE SEQUENCE [LARGE SCALE GENOMIC DNA]</scope>
    <source>
        <strain evidence="3">DSM 16057</strain>
    </source>
</reference>
<dbReference type="InterPro" id="IPR015943">
    <property type="entry name" value="WD40/YVTN_repeat-like_dom_sf"/>
</dbReference>
<dbReference type="STRING" id="1121432.SAMN02745219_00201"/>
<name>A0A1M6AN41_9FIRM</name>
<feature type="region of interest" description="Disordered" evidence="1">
    <location>
        <begin position="1"/>
        <end position="21"/>
    </location>
</feature>
<proteinExistence type="predicted"/>
<accession>A0A1M6AN41</accession>
<dbReference type="RefSeq" id="WP_072866894.1">
    <property type="nucleotide sequence ID" value="NZ_FQZM01000003.1"/>
</dbReference>
<keyword evidence="3" id="KW-1185">Reference proteome</keyword>